<protein>
    <submittedName>
        <fullName evidence="2">Globin</fullName>
    </submittedName>
</protein>
<evidence type="ECO:0000313" key="3">
    <source>
        <dbReference type="Proteomes" id="UP000019423"/>
    </source>
</evidence>
<dbReference type="Gene3D" id="3.30.70.100">
    <property type="match status" value="1"/>
</dbReference>
<organism evidence="2 3">
    <name type="scientific">Hymenobacter swuensis DY53</name>
    <dbReference type="NCBI Taxonomy" id="1227739"/>
    <lineage>
        <taxon>Bacteria</taxon>
        <taxon>Pseudomonadati</taxon>
        <taxon>Bacteroidota</taxon>
        <taxon>Cytophagia</taxon>
        <taxon>Cytophagales</taxon>
        <taxon>Hymenobacteraceae</taxon>
        <taxon>Hymenobacter</taxon>
    </lineage>
</organism>
<dbReference type="HOGENOM" id="CLU_156590_1_0_10"/>
<feature type="domain" description="ABM" evidence="1">
    <location>
        <begin position="2"/>
        <end position="93"/>
    </location>
</feature>
<accession>W8F1N6</accession>
<dbReference type="Proteomes" id="UP000019423">
    <property type="component" value="Chromosome"/>
</dbReference>
<dbReference type="InterPro" id="IPR007138">
    <property type="entry name" value="ABM_dom"/>
</dbReference>
<dbReference type="eggNOG" id="COG2329">
    <property type="taxonomic scope" value="Bacteria"/>
</dbReference>
<dbReference type="SUPFAM" id="SSF54909">
    <property type="entry name" value="Dimeric alpha+beta barrel"/>
    <property type="match status" value="1"/>
</dbReference>
<dbReference type="Pfam" id="PF03992">
    <property type="entry name" value="ABM"/>
    <property type="match status" value="1"/>
</dbReference>
<proteinExistence type="predicted"/>
<name>W8F1N6_9BACT</name>
<dbReference type="KEGG" id="hsw:Hsw_0881"/>
<dbReference type="InterPro" id="IPR011008">
    <property type="entry name" value="Dimeric_a/b-barrel"/>
</dbReference>
<keyword evidence="3" id="KW-1185">Reference proteome</keyword>
<dbReference type="PATRIC" id="fig|1227739.3.peg.1130"/>
<dbReference type="AlphaFoldDB" id="W8F1N6"/>
<sequence>MTVEYIRYRITAGQQPAFIEAIRRANELLAAAPDCLRYELAHCEEDAELFIWRIEWTSVEQHLQGFRKSAEFGAFFQLVKPFYASIQEMNHYMVEEQTLFN</sequence>
<dbReference type="EMBL" id="CP007145">
    <property type="protein sequence ID" value="AHJ96476.1"/>
    <property type="molecule type" value="Genomic_DNA"/>
</dbReference>
<dbReference type="RefSeq" id="WP_044001193.1">
    <property type="nucleotide sequence ID" value="NZ_CP007145.1"/>
</dbReference>
<dbReference type="OrthoDB" id="9798157at2"/>
<evidence type="ECO:0000313" key="2">
    <source>
        <dbReference type="EMBL" id="AHJ96476.1"/>
    </source>
</evidence>
<gene>
    <name evidence="2" type="ORF">Hsw_0881</name>
</gene>
<reference evidence="2 3" key="1">
    <citation type="submission" date="2014-01" db="EMBL/GenBank/DDBJ databases">
        <title>Complete genome sequence of ionizing-radiation resistance bacterium Hymenobacter swuensis DY53.</title>
        <authorList>
            <person name="Jung J.-H."/>
            <person name="Jeong S.-W."/>
            <person name="Joe M.-H."/>
            <person name="Cho y.-j."/>
            <person name="Kim M.-K."/>
            <person name="Lim S.-Y."/>
        </authorList>
    </citation>
    <scope>NUCLEOTIDE SEQUENCE [LARGE SCALE GENOMIC DNA]</scope>
    <source>
        <strain evidence="2 3">DY53</strain>
    </source>
</reference>
<dbReference type="PROSITE" id="PS51725">
    <property type="entry name" value="ABM"/>
    <property type="match status" value="1"/>
</dbReference>
<evidence type="ECO:0000259" key="1">
    <source>
        <dbReference type="PROSITE" id="PS51725"/>
    </source>
</evidence>
<dbReference type="STRING" id="1227739.Hsw_0881"/>